<dbReference type="PANTHER" id="PTHR35399:SF2">
    <property type="entry name" value="DUF839 DOMAIN-CONTAINING PROTEIN"/>
    <property type="match status" value="1"/>
</dbReference>
<evidence type="ECO:0000313" key="2">
    <source>
        <dbReference type="Proteomes" id="UP000199758"/>
    </source>
</evidence>
<dbReference type="Proteomes" id="UP000199758">
    <property type="component" value="Unassembled WGS sequence"/>
</dbReference>
<protein>
    <recommendedName>
        <fullName evidence="3">Phosphatase</fullName>
    </recommendedName>
</protein>
<dbReference type="SUPFAM" id="SSF63829">
    <property type="entry name" value="Calcium-dependent phosphotriesterase"/>
    <property type="match status" value="1"/>
</dbReference>
<dbReference type="RefSeq" id="WP_072895905.1">
    <property type="nucleotide sequence ID" value="NZ_FQWZ01000003.1"/>
</dbReference>
<accession>A0A1M5MRB6</accession>
<evidence type="ECO:0000313" key="1">
    <source>
        <dbReference type="EMBL" id="SHG79765.1"/>
    </source>
</evidence>
<gene>
    <name evidence="1" type="ORF">SAMN04488068_1410</name>
</gene>
<dbReference type="AlphaFoldDB" id="A0A1M5MRB6"/>
<dbReference type="EMBL" id="FQWZ01000003">
    <property type="protein sequence ID" value="SHG79765.1"/>
    <property type="molecule type" value="Genomic_DNA"/>
</dbReference>
<organism evidence="1 2">
    <name type="scientific">Hydrocarboniphaga daqingensis</name>
    <dbReference type="NCBI Taxonomy" id="490188"/>
    <lineage>
        <taxon>Bacteria</taxon>
        <taxon>Pseudomonadati</taxon>
        <taxon>Pseudomonadota</taxon>
        <taxon>Gammaproteobacteria</taxon>
        <taxon>Nevskiales</taxon>
        <taxon>Nevskiaceae</taxon>
        <taxon>Hydrocarboniphaga</taxon>
    </lineage>
</organism>
<reference evidence="1 2" key="1">
    <citation type="submission" date="2016-11" db="EMBL/GenBank/DDBJ databases">
        <authorList>
            <person name="Jaros S."/>
            <person name="Januszkiewicz K."/>
            <person name="Wedrychowicz H."/>
        </authorList>
    </citation>
    <scope>NUCLEOTIDE SEQUENCE [LARGE SCALE GENOMIC DNA]</scope>
    <source>
        <strain evidence="1 2">CGMCC 1.7049</strain>
    </source>
</reference>
<dbReference type="Pfam" id="PF05787">
    <property type="entry name" value="PhoX"/>
    <property type="match status" value="1"/>
</dbReference>
<dbReference type="OrthoDB" id="9801383at2"/>
<proteinExistence type="predicted"/>
<keyword evidence="2" id="KW-1185">Reference proteome</keyword>
<name>A0A1M5MRB6_9GAMM</name>
<dbReference type="InterPro" id="IPR008557">
    <property type="entry name" value="PhoX"/>
</dbReference>
<dbReference type="STRING" id="490188.SAMN04488068_1410"/>
<sequence length="716" mass="75903">MNDLRRIAAGAPVAADPNSFDAVLAARLSRRQALLGGLSATAMAVLGSTSLIGCTDDNDDEDGDDSVTPPLATALGFTAVAKNRNDIVSIPAGYTATTLLRLGDPLTASTSAYRNDGTDSDFSQRAGDHHDGMHFFGMDSAGRYSENAVDRGLLVMNHENITEIYLHVNGPSPAPRPESEARKEIEAHGVSVVEVAKGSNGRFAYVQSSTFNRRITPFTPIQLNGPVAGSAYAKTAYSPTGTMTRGTINNCANGYTPWGTYLTCEENWAGYFRRAADDDSKRSATEVVLLKRSGTNQGAAGSNAWATVTPASASETGYSRWDISLRGSSTDGTDDFRNEAYTYGYIVEIDPFNPSSVPRKRTALGRFGHEGAWPAEPVSGQPLVFYMGDDSRGEYVYKWVSDALWNPADATGGLAAGDKYLDAGTLYVAKFAADGSGQWIALKQGQNGLTAANTLYPFASQADIAVATRLAADSVGATRMDRPEWAAVNPANGEVYLTLTNNANRGSSSNQPLDAANPRAYSDFKGTREQKGNVNGHIIRWKEDGNQASLTFKWDVYVFGAQADADATNVNLSSLTDDNDMSSPDGLAFGPNGLIWIQTDDGAYTDVTNCMMLAAVPGAYGDGAAKDVVSGTTTTRTYVGKAPGTNLRRFLVGPVECEITGITWTPDGKAMFVNIQHPGEAGSLTSITSHFPDGGTSRPRSATVVITKDDGGVIGV</sequence>
<evidence type="ECO:0008006" key="3">
    <source>
        <dbReference type="Google" id="ProtNLM"/>
    </source>
</evidence>
<dbReference type="PANTHER" id="PTHR35399">
    <property type="entry name" value="SLR8030 PROTEIN"/>
    <property type="match status" value="1"/>
</dbReference>